<accession>A0A917C3W1</accession>
<comment type="caution">
    <text evidence="1">The sequence shown here is derived from an EMBL/GenBank/DDBJ whole genome shotgun (WGS) entry which is preliminary data.</text>
</comment>
<dbReference type="EMBL" id="BMHV01000017">
    <property type="protein sequence ID" value="GGF68784.1"/>
    <property type="molecule type" value="Genomic_DNA"/>
</dbReference>
<dbReference type="RefSeq" id="WP_188665376.1">
    <property type="nucleotide sequence ID" value="NZ_BMHV01000017.1"/>
</dbReference>
<sequence>MTQRTILTSVRLSSEEKYILQKAALAADMTSLSGYIRKSALWSANNSTTQISYLVKEQADEVIMEIKMLHSLLYLNPTPNKYQTHNLIERIEQKIRSWLK</sequence>
<dbReference type="Proteomes" id="UP000632498">
    <property type="component" value="Unassembled WGS sequence"/>
</dbReference>
<evidence type="ECO:0000313" key="2">
    <source>
        <dbReference type="Proteomes" id="UP000632498"/>
    </source>
</evidence>
<dbReference type="AlphaFoldDB" id="A0A917C3W1"/>
<keyword evidence="2" id="KW-1185">Reference proteome</keyword>
<reference evidence="1" key="2">
    <citation type="submission" date="2020-09" db="EMBL/GenBank/DDBJ databases">
        <authorList>
            <person name="Sun Q."/>
            <person name="Zhou Y."/>
        </authorList>
    </citation>
    <scope>NUCLEOTIDE SEQUENCE</scope>
    <source>
        <strain evidence="1">CGMCC 1.15254</strain>
    </source>
</reference>
<dbReference type="InterPro" id="IPR053842">
    <property type="entry name" value="NikA-like"/>
</dbReference>
<evidence type="ECO:0000313" key="1">
    <source>
        <dbReference type="EMBL" id="GGF68784.1"/>
    </source>
</evidence>
<proteinExistence type="predicted"/>
<dbReference type="Pfam" id="PF21983">
    <property type="entry name" value="NikA-like"/>
    <property type="match status" value="1"/>
</dbReference>
<gene>
    <name evidence="1" type="ORF">GCM10011332_23650</name>
</gene>
<name>A0A917C3W1_9PROT</name>
<reference evidence="1" key="1">
    <citation type="journal article" date="2014" name="Int. J. Syst. Evol. Microbiol.">
        <title>Complete genome sequence of Corynebacterium casei LMG S-19264T (=DSM 44701T), isolated from a smear-ripened cheese.</title>
        <authorList>
            <consortium name="US DOE Joint Genome Institute (JGI-PGF)"/>
            <person name="Walter F."/>
            <person name="Albersmeier A."/>
            <person name="Kalinowski J."/>
            <person name="Ruckert C."/>
        </authorList>
    </citation>
    <scope>NUCLEOTIDE SEQUENCE</scope>
    <source>
        <strain evidence="1">CGMCC 1.15254</strain>
    </source>
</reference>
<evidence type="ECO:0008006" key="3">
    <source>
        <dbReference type="Google" id="ProtNLM"/>
    </source>
</evidence>
<organism evidence="1 2">
    <name type="scientific">Terasakiella brassicae</name>
    <dbReference type="NCBI Taxonomy" id="1634917"/>
    <lineage>
        <taxon>Bacteria</taxon>
        <taxon>Pseudomonadati</taxon>
        <taxon>Pseudomonadota</taxon>
        <taxon>Alphaproteobacteria</taxon>
        <taxon>Rhodospirillales</taxon>
        <taxon>Terasakiellaceae</taxon>
        <taxon>Terasakiella</taxon>
    </lineage>
</organism>
<protein>
    <recommendedName>
        <fullName evidence="3">Mobilization protein</fullName>
    </recommendedName>
</protein>